<name>W7XW09_9BACT</name>
<feature type="transmembrane region" description="Helical" evidence="1">
    <location>
        <begin position="60"/>
        <end position="81"/>
    </location>
</feature>
<accession>W7XW09</accession>
<keyword evidence="1" id="KW-0812">Transmembrane</keyword>
<evidence type="ECO:0000256" key="1">
    <source>
        <dbReference type="SAM" id="Phobius"/>
    </source>
</evidence>
<dbReference type="EMBL" id="BAMD01000009">
    <property type="protein sequence ID" value="GAF02450.1"/>
    <property type="molecule type" value="Genomic_DNA"/>
</dbReference>
<gene>
    <name evidence="3" type="ORF">JCM21142_31085</name>
</gene>
<dbReference type="Pfam" id="PF14358">
    <property type="entry name" value="DUF4405"/>
    <property type="match status" value="1"/>
</dbReference>
<feature type="transmembrane region" description="Helical" evidence="1">
    <location>
        <begin position="12"/>
        <end position="34"/>
    </location>
</feature>
<dbReference type="Proteomes" id="UP000019402">
    <property type="component" value="Unassembled WGS sequence"/>
</dbReference>
<dbReference type="AlphaFoldDB" id="W7XW09"/>
<reference evidence="3 4" key="1">
    <citation type="journal article" date="2014" name="Genome Announc.">
        <title>Draft Genome Sequence of Cytophaga fermentans JCM 21142T, a Facultative Anaerobe Isolated from Marine Mud.</title>
        <authorList>
            <person name="Starns D."/>
            <person name="Oshima K."/>
            <person name="Suda W."/>
            <person name="Iino T."/>
            <person name="Yuki M."/>
            <person name="Inoue J."/>
            <person name="Kitamura K."/>
            <person name="Iida T."/>
            <person name="Darby A."/>
            <person name="Hattori M."/>
            <person name="Ohkuma M."/>
        </authorList>
    </citation>
    <scope>NUCLEOTIDE SEQUENCE [LARGE SCALE GENOMIC DNA]</scope>
    <source>
        <strain evidence="3 4">JCM 21142</strain>
    </source>
</reference>
<evidence type="ECO:0000313" key="4">
    <source>
        <dbReference type="Proteomes" id="UP000019402"/>
    </source>
</evidence>
<evidence type="ECO:0000313" key="3">
    <source>
        <dbReference type="EMBL" id="GAF02450.1"/>
    </source>
</evidence>
<dbReference type="OrthoDB" id="5421399at2"/>
<organism evidence="3 4">
    <name type="scientific">Saccharicrinis fermentans DSM 9555 = JCM 21142</name>
    <dbReference type="NCBI Taxonomy" id="869213"/>
    <lineage>
        <taxon>Bacteria</taxon>
        <taxon>Pseudomonadati</taxon>
        <taxon>Bacteroidota</taxon>
        <taxon>Bacteroidia</taxon>
        <taxon>Marinilabiliales</taxon>
        <taxon>Marinilabiliaceae</taxon>
        <taxon>Saccharicrinis</taxon>
    </lineage>
</organism>
<keyword evidence="1" id="KW-0472">Membrane</keyword>
<dbReference type="RefSeq" id="WP_027472828.1">
    <property type="nucleotide sequence ID" value="NZ_BAMD01000009.1"/>
</dbReference>
<dbReference type="eggNOG" id="COG2010">
    <property type="taxonomic scope" value="Bacteria"/>
</dbReference>
<dbReference type="InterPro" id="IPR025517">
    <property type="entry name" value="DUF4405"/>
</dbReference>
<comment type="caution">
    <text evidence="3">The sequence shown here is derived from an EMBL/GenBank/DDBJ whole genome shotgun (WGS) entry which is preliminary data.</text>
</comment>
<sequence length="257" mass="30087">MKINKAQLNLSIDMLMFILMVPIAGIGFLIKYVLVPGFKRNAIYGRDVELYYWGMDRHQWGAIHLILSFILLFLLLLHIVFHWKQIVGIFKRMVPVKALRVILSVLLVIFTFVFGISPFFLTPEIKENVWNHEEHSEKGKAYSSEERQHKKRIEAQPVIDKPKEAVFNENTPPKRENHQHKHRAEIEIYGNMTINDVAQKYNVSAQELAKIIHVPDGHNNERLGRLRKSYPFQLNDLRDFIESEIKLKAISVPNNRK</sequence>
<protein>
    <recommendedName>
        <fullName evidence="2">Flavinylation-associated cytochrome domain-containing protein</fullName>
    </recommendedName>
</protein>
<keyword evidence="1" id="KW-1133">Transmembrane helix</keyword>
<feature type="domain" description="Flavinylation-associated cytochrome" evidence="2">
    <location>
        <begin position="12"/>
        <end position="83"/>
    </location>
</feature>
<feature type="transmembrane region" description="Helical" evidence="1">
    <location>
        <begin position="101"/>
        <end position="121"/>
    </location>
</feature>
<evidence type="ECO:0000259" key="2">
    <source>
        <dbReference type="Pfam" id="PF14358"/>
    </source>
</evidence>
<keyword evidence="4" id="KW-1185">Reference proteome</keyword>
<proteinExistence type="predicted"/>
<dbReference type="STRING" id="869213.GCA_000517085_03414"/>